<keyword evidence="2" id="KW-1185">Reference proteome</keyword>
<comment type="caution">
    <text evidence="1">The sequence shown here is derived from an EMBL/GenBank/DDBJ whole genome shotgun (WGS) entry which is preliminary data.</text>
</comment>
<sequence length="96" mass="10004">MTTSLLLFLALAAADPTTGTAGAPPAPARVATAEKSADATDKVICKKFLETGSLVKGYRVCKTKAEWQQGRDDVRKTMTMTGQMSCASGNGGACFQ</sequence>
<evidence type="ECO:0000313" key="2">
    <source>
        <dbReference type="Proteomes" id="UP001169764"/>
    </source>
</evidence>
<protein>
    <submittedName>
        <fullName evidence="1">Uncharacterized protein</fullName>
    </submittedName>
</protein>
<proteinExistence type="predicted"/>
<dbReference type="RefSeq" id="WP_303539608.1">
    <property type="nucleotide sequence ID" value="NZ_JAUOTP010000001.1"/>
</dbReference>
<accession>A0ABT8Y4P7</accession>
<organism evidence="1 2">
    <name type="scientific">Sphingomonas natans</name>
    <dbReference type="NCBI Taxonomy" id="3063330"/>
    <lineage>
        <taxon>Bacteria</taxon>
        <taxon>Pseudomonadati</taxon>
        <taxon>Pseudomonadota</taxon>
        <taxon>Alphaproteobacteria</taxon>
        <taxon>Sphingomonadales</taxon>
        <taxon>Sphingomonadaceae</taxon>
        <taxon>Sphingomonas</taxon>
    </lineage>
</organism>
<dbReference type="Proteomes" id="UP001169764">
    <property type="component" value="Unassembled WGS sequence"/>
</dbReference>
<evidence type="ECO:0000313" key="1">
    <source>
        <dbReference type="EMBL" id="MDO6413297.1"/>
    </source>
</evidence>
<reference evidence="1" key="1">
    <citation type="submission" date="2023-07" db="EMBL/GenBank/DDBJ databases">
        <authorList>
            <person name="Kim M."/>
        </authorList>
    </citation>
    <scope>NUCLEOTIDE SEQUENCE</scope>
    <source>
        <strain evidence="1">BIUV-7</strain>
    </source>
</reference>
<gene>
    <name evidence="1" type="ORF">Q4F19_02780</name>
</gene>
<name>A0ABT8Y4P7_9SPHN</name>
<dbReference type="EMBL" id="JAUOTP010000001">
    <property type="protein sequence ID" value="MDO6413297.1"/>
    <property type="molecule type" value="Genomic_DNA"/>
</dbReference>